<feature type="compositionally biased region" description="Gly residues" evidence="1">
    <location>
        <begin position="196"/>
        <end position="205"/>
    </location>
</feature>
<dbReference type="Pfam" id="PF13730">
    <property type="entry name" value="HTH_36"/>
    <property type="match status" value="1"/>
</dbReference>
<keyword evidence="3" id="KW-1185">Reference proteome</keyword>
<accession>A0A6M8AY67</accession>
<dbReference type="KEGG" id="amam:HPC72_03440"/>
<dbReference type="Gene3D" id="1.10.10.10">
    <property type="entry name" value="Winged helix-like DNA-binding domain superfamily/Winged helix DNA-binding domain"/>
    <property type="match status" value="1"/>
</dbReference>
<dbReference type="InterPro" id="IPR036388">
    <property type="entry name" value="WH-like_DNA-bd_sf"/>
</dbReference>
<feature type="compositionally biased region" description="Polar residues" evidence="1">
    <location>
        <begin position="136"/>
        <end position="155"/>
    </location>
</feature>
<dbReference type="InterPro" id="IPR036390">
    <property type="entry name" value="WH_DNA-bd_sf"/>
</dbReference>
<organism evidence="2 3">
    <name type="scientific">Actinomyces marmotae</name>
    <dbReference type="NCBI Taxonomy" id="2737173"/>
    <lineage>
        <taxon>Bacteria</taxon>
        <taxon>Bacillati</taxon>
        <taxon>Actinomycetota</taxon>
        <taxon>Actinomycetes</taxon>
        <taxon>Actinomycetales</taxon>
        <taxon>Actinomycetaceae</taxon>
        <taxon>Actinomyces</taxon>
    </lineage>
</organism>
<dbReference type="AlphaFoldDB" id="A0A6M8AY67"/>
<name>A0A6M8AY67_9ACTO</name>
<evidence type="ECO:0000313" key="2">
    <source>
        <dbReference type="EMBL" id="QKD79429.1"/>
    </source>
</evidence>
<evidence type="ECO:0000256" key="1">
    <source>
        <dbReference type="SAM" id="MobiDB-lite"/>
    </source>
</evidence>
<dbReference type="Proteomes" id="UP000504752">
    <property type="component" value="Chromosome"/>
</dbReference>
<dbReference type="SUPFAM" id="SSF46785">
    <property type="entry name" value="Winged helix' DNA-binding domain"/>
    <property type="match status" value="1"/>
</dbReference>
<feature type="region of interest" description="Disordered" evidence="1">
    <location>
        <begin position="105"/>
        <end position="217"/>
    </location>
</feature>
<sequence length="377" mass="40059">MSGEAMAWAKRCSSAGSVAQLVLMLMADWADHEDKAWPGIRTLAGMTGRSERTIIRAIKRLEEEGLIEKSARSAWCSMDNPVCRAKGPHKHRTSNVYRLNVGQVARSQQQVPPGPGVEPAGPNNDKVSLMEKTAESRGSSISDKTSPVGSNSDKTGSPLVTPVSPVCNSDTPENYPPDRTGPEREVVARDDVDGRVGSGPVGAPGEGLPASSAAPPRRMPARAVKVSRADRAVLGAFLPEAMVAMDPAGALTVVRMLRERSEAGWAPSQVRRLMDQPLPESVGRMSSLVASRLERNVPVDGAPVRAARLSDDELQAARQRRADALASHHRRQADPRFAAALERARAALGAGASRLEVAQEAHRLLDAQRAAGAGASP</sequence>
<proteinExistence type="predicted"/>
<reference evidence="2 3" key="1">
    <citation type="submission" date="2020-05" db="EMBL/GenBank/DDBJ databases">
        <title>Actinomyces sp. zg-325.</title>
        <authorList>
            <person name="Yang C."/>
        </authorList>
    </citation>
    <scope>NUCLEOTIDE SEQUENCE [LARGE SCALE GENOMIC DNA]</scope>
    <source>
        <strain evidence="3">zg-325</strain>
    </source>
</reference>
<protein>
    <submittedName>
        <fullName evidence="2">Helix-turn-helix domain-containing protein</fullName>
    </submittedName>
</protein>
<feature type="compositionally biased region" description="Basic and acidic residues" evidence="1">
    <location>
        <begin position="180"/>
        <end position="194"/>
    </location>
</feature>
<evidence type="ECO:0000313" key="3">
    <source>
        <dbReference type="Proteomes" id="UP000504752"/>
    </source>
</evidence>
<dbReference type="EMBL" id="CP053642">
    <property type="protein sequence ID" value="QKD79429.1"/>
    <property type="molecule type" value="Genomic_DNA"/>
</dbReference>
<gene>
    <name evidence="2" type="ORF">HPC72_03440</name>
</gene>